<keyword evidence="2" id="KW-1185">Reference proteome</keyword>
<sequence>MVDKPRSPDAPARRRVDVLGGCRIDGVPVSSARAVELVVALAVSGGSAPRDWLLSVLFDADPAPSSLPTLALRARTLGLTVEYRPDRHSYALMTPVECDLAEFFKEMKSGDPRRALSLYHGPFMPRSHSPFASGMRSSIEALFSTAAENGDTAFLTEADRLIKHPDLSRRIVSAGADPLAVSLSRTWLRTLESA</sequence>
<reference evidence="1 2" key="1">
    <citation type="submission" date="2020-08" db="EMBL/GenBank/DDBJ databases">
        <title>Sequencing the genomes of 1000 actinobacteria strains.</title>
        <authorList>
            <person name="Klenk H.-P."/>
        </authorList>
    </citation>
    <scope>NUCLEOTIDE SEQUENCE [LARGE SCALE GENOMIC DNA]</scope>
    <source>
        <strain evidence="1 2">DSM 44551</strain>
    </source>
</reference>
<protein>
    <recommendedName>
        <fullName evidence="3">Transcriptional regulator</fullName>
    </recommendedName>
</protein>
<evidence type="ECO:0008006" key="3">
    <source>
        <dbReference type="Google" id="ProtNLM"/>
    </source>
</evidence>
<evidence type="ECO:0000313" key="1">
    <source>
        <dbReference type="EMBL" id="MBB5433496.1"/>
    </source>
</evidence>
<name>A0A7W8VEH8_9ACTN</name>
<dbReference type="EMBL" id="JACHDB010000001">
    <property type="protein sequence ID" value="MBB5433496.1"/>
    <property type="molecule type" value="Genomic_DNA"/>
</dbReference>
<evidence type="ECO:0000313" key="2">
    <source>
        <dbReference type="Proteomes" id="UP000572635"/>
    </source>
</evidence>
<organism evidence="1 2">
    <name type="scientific">Nocardiopsis composta</name>
    <dbReference type="NCBI Taxonomy" id="157465"/>
    <lineage>
        <taxon>Bacteria</taxon>
        <taxon>Bacillati</taxon>
        <taxon>Actinomycetota</taxon>
        <taxon>Actinomycetes</taxon>
        <taxon>Streptosporangiales</taxon>
        <taxon>Nocardiopsidaceae</taxon>
        <taxon>Nocardiopsis</taxon>
    </lineage>
</organism>
<gene>
    <name evidence="1" type="ORF">HDA36_003580</name>
</gene>
<dbReference type="RefSeq" id="WP_221331601.1">
    <property type="nucleotide sequence ID" value="NZ_BAAAJD010000130.1"/>
</dbReference>
<proteinExistence type="predicted"/>
<dbReference type="AlphaFoldDB" id="A0A7W8VEH8"/>
<accession>A0A7W8VEH8</accession>
<dbReference type="Proteomes" id="UP000572635">
    <property type="component" value="Unassembled WGS sequence"/>
</dbReference>
<comment type="caution">
    <text evidence="1">The sequence shown here is derived from an EMBL/GenBank/DDBJ whole genome shotgun (WGS) entry which is preliminary data.</text>
</comment>